<comment type="subcellular location">
    <subcellularLocation>
        <location evidence="1">Cell membrane</location>
        <topology evidence="1">Multi-pass membrane protein</topology>
    </subcellularLocation>
</comment>
<dbReference type="Proteomes" id="UP001243844">
    <property type="component" value="Unassembled WGS sequence"/>
</dbReference>
<dbReference type="GO" id="GO:0022857">
    <property type="term" value="F:transmembrane transporter activity"/>
    <property type="evidence" value="ECO:0007669"/>
    <property type="project" value="InterPro"/>
</dbReference>
<evidence type="ECO:0000256" key="11">
    <source>
        <dbReference type="SAM" id="Phobius"/>
    </source>
</evidence>
<keyword evidence="9" id="KW-0443">Lipid metabolism</keyword>
<dbReference type="RefSeq" id="WP_308975349.1">
    <property type="nucleotide sequence ID" value="NZ_JAVIDL010000060.1"/>
</dbReference>
<evidence type="ECO:0000256" key="4">
    <source>
        <dbReference type="ARBA" id="ARBA00022519"/>
    </source>
</evidence>
<dbReference type="Gene3D" id="1.10.3730.20">
    <property type="match status" value="1"/>
</dbReference>
<dbReference type="AlphaFoldDB" id="A0AAW8JEV2"/>
<keyword evidence="2" id="KW-1003">Cell membrane</keyword>
<dbReference type="PANTHER" id="PTHR30561">
    <property type="entry name" value="SMR FAMILY PROTON-DEPENDENT DRUG EFFLUX TRANSPORTER SUGE"/>
    <property type="match status" value="1"/>
</dbReference>
<evidence type="ECO:0000256" key="5">
    <source>
        <dbReference type="ARBA" id="ARBA00022556"/>
    </source>
</evidence>
<keyword evidence="8 11" id="KW-1133">Transmembrane helix</keyword>
<feature type="transmembrane region" description="Helical" evidence="11">
    <location>
        <begin position="47"/>
        <end position="69"/>
    </location>
</feature>
<evidence type="ECO:0000256" key="1">
    <source>
        <dbReference type="ARBA" id="ARBA00004651"/>
    </source>
</evidence>
<dbReference type="InterPro" id="IPR000390">
    <property type="entry name" value="Small_drug/metabolite_transptr"/>
</dbReference>
<keyword evidence="7" id="KW-0448">Lipopolysaccharide biosynthesis</keyword>
<dbReference type="Pfam" id="PF00892">
    <property type="entry name" value="EamA"/>
    <property type="match status" value="1"/>
</dbReference>
<evidence type="ECO:0000259" key="12">
    <source>
        <dbReference type="Pfam" id="PF00892"/>
    </source>
</evidence>
<evidence type="ECO:0000256" key="2">
    <source>
        <dbReference type="ARBA" id="ARBA00022475"/>
    </source>
</evidence>
<protein>
    <submittedName>
        <fullName evidence="13">EamA family transporter</fullName>
    </submittedName>
</protein>
<proteinExistence type="predicted"/>
<evidence type="ECO:0000256" key="6">
    <source>
        <dbReference type="ARBA" id="ARBA00022692"/>
    </source>
</evidence>
<dbReference type="InterPro" id="IPR000620">
    <property type="entry name" value="EamA_dom"/>
</dbReference>
<dbReference type="InterPro" id="IPR037185">
    <property type="entry name" value="EmrE-like"/>
</dbReference>
<dbReference type="GO" id="GO:0009103">
    <property type="term" value="P:lipopolysaccharide biosynthetic process"/>
    <property type="evidence" value="ECO:0007669"/>
    <property type="project" value="UniProtKB-KW"/>
</dbReference>
<dbReference type="GO" id="GO:0005886">
    <property type="term" value="C:plasma membrane"/>
    <property type="evidence" value="ECO:0007669"/>
    <property type="project" value="UniProtKB-SubCell"/>
</dbReference>
<feature type="domain" description="EamA" evidence="12">
    <location>
        <begin position="6"/>
        <end position="115"/>
    </location>
</feature>
<organism evidence="13 14">
    <name type="scientific">Acinetobacter rudis</name>
    <dbReference type="NCBI Taxonomy" id="632955"/>
    <lineage>
        <taxon>Bacteria</taxon>
        <taxon>Pseudomonadati</taxon>
        <taxon>Pseudomonadota</taxon>
        <taxon>Gammaproteobacteria</taxon>
        <taxon>Moraxellales</taxon>
        <taxon>Moraxellaceae</taxon>
        <taxon>Acinetobacter</taxon>
    </lineage>
</organism>
<evidence type="ECO:0000256" key="7">
    <source>
        <dbReference type="ARBA" id="ARBA00022985"/>
    </source>
</evidence>
<evidence type="ECO:0000256" key="8">
    <source>
        <dbReference type="ARBA" id="ARBA00022989"/>
    </source>
</evidence>
<comment type="caution">
    <text evidence="13">The sequence shown here is derived from an EMBL/GenBank/DDBJ whole genome shotgun (WGS) entry which is preliminary data.</text>
</comment>
<gene>
    <name evidence="13" type="ORF">RFH47_16100</name>
</gene>
<accession>A0AAW8JEV2</accession>
<dbReference type="SUPFAM" id="SSF103481">
    <property type="entry name" value="Multidrug resistance efflux transporter EmrE"/>
    <property type="match status" value="1"/>
</dbReference>
<feature type="transmembrane region" description="Helical" evidence="11">
    <location>
        <begin position="75"/>
        <end position="93"/>
    </location>
</feature>
<sequence length="120" mass="13442">MSPVVFFVWFLTILIDTIGQLAFKAAAAQHKDSDGFNYWQMLLKQPWLWAGIFCYIFEFVIWLAFLSLVPLSEGVMLGSINIVVIMIAGRLFFNEKLTRNRLIGVVLITLGVTIVGIGGS</sequence>
<evidence type="ECO:0000313" key="14">
    <source>
        <dbReference type="Proteomes" id="UP001243844"/>
    </source>
</evidence>
<feature type="transmembrane region" description="Helical" evidence="11">
    <location>
        <begin position="102"/>
        <end position="119"/>
    </location>
</feature>
<evidence type="ECO:0000256" key="9">
    <source>
        <dbReference type="ARBA" id="ARBA00023098"/>
    </source>
</evidence>
<reference evidence="13" key="1">
    <citation type="submission" date="2023-08" db="EMBL/GenBank/DDBJ databases">
        <title>Emergence of clinically-relevant ST2 carbapenem-resistant Acinetobacter baumannii strains in hospital sewages in Zhejiang, East of China.</title>
        <authorList>
            <person name="Kaichao C."/>
            <person name="Zhang R."/>
        </authorList>
    </citation>
    <scope>NUCLEOTIDE SEQUENCE</scope>
    <source>
        <strain evidence="13">M-RB-37</strain>
    </source>
</reference>
<keyword evidence="6 11" id="KW-0812">Transmembrane</keyword>
<keyword evidence="5" id="KW-0441">Lipid A biosynthesis</keyword>
<name>A0AAW8JEV2_9GAMM</name>
<dbReference type="GO" id="GO:0009245">
    <property type="term" value="P:lipid A biosynthetic process"/>
    <property type="evidence" value="ECO:0007669"/>
    <property type="project" value="UniProtKB-KW"/>
</dbReference>
<evidence type="ECO:0000256" key="10">
    <source>
        <dbReference type="ARBA" id="ARBA00023136"/>
    </source>
</evidence>
<evidence type="ECO:0000313" key="13">
    <source>
        <dbReference type="EMBL" id="MDQ8937236.1"/>
    </source>
</evidence>
<feature type="transmembrane region" description="Helical" evidence="11">
    <location>
        <begin position="6"/>
        <end position="26"/>
    </location>
</feature>
<evidence type="ECO:0000256" key="3">
    <source>
        <dbReference type="ARBA" id="ARBA00022516"/>
    </source>
</evidence>
<keyword evidence="4" id="KW-0997">Cell inner membrane</keyword>
<dbReference type="PANTHER" id="PTHR30561:SF9">
    <property type="entry name" value="4-AMINO-4-DEOXY-L-ARABINOSE-PHOSPHOUNDECAPRENOL FLIPPASE SUBUNIT ARNF-RELATED"/>
    <property type="match status" value="1"/>
</dbReference>
<dbReference type="EMBL" id="JAVIDL010000060">
    <property type="protein sequence ID" value="MDQ8937236.1"/>
    <property type="molecule type" value="Genomic_DNA"/>
</dbReference>
<keyword evidence="3" id="KW-0444">Lipid biosynthesis</keyword>
<keyword evidence="10 11" id="KW-0472">Membrane</keyword>